<proteinExistence type="predicted"/>
<keyword evidence="1" id="KW-0812">Transmembrane</keyword>
<dbReference type="VEuPathDB" id="VectorBase:GAUT011351"/>
<evidence type="ECO:0000313" key="2">
    <source>
        <dbReference type="EnsemblMetazoa" id="GAUT011351-PA"/>
    </source>
</evidence>
<reference evidence="2" key="1">
    <citation type="submission" date="2020-05" db="UniProtKB">
        <authorList>
            <consortium name="EnsemblMetazoa"/>
        </authorList>
    </citation>
    <scope>IDENTIFICATION</scope>
    <source>
        <strain evidence="2">TTRI</strain>
    </source>
</reference>
<name>A0A1A9UPP6_GLOAU</name>
<keyword evidence="3" id="KW-1185">Reference proteome</keyword>
<feature type="transmembrane region" description="Helical" evidence="1">
    <location>
        <begin position="33"/>
        <end position="51"/>
    </location>
</feature>
<keyword evidence="1" id="KW-0472">Membrane</keyword>
<dbReference type="Proteomes" id="UP000078200">
    <property type="component" value="Unassembled WGS sequence"/>
</dbReference>
<keyword evidence="1" id="KW-1133">Transmembrane helix</keyword>
<evidence type="ECO:0000256" key="1">
    <source>
        <dbReference type="SAM" id="Phobius"/>
    </source>
</evidence>
<organism evidence="2 3">
    <name type="scientific">Glossina austeni</name>
    <name type="common">Savannah tsetse fly</name>
    <dbReference type="NCBI Taxonomy" id="7395"/>
    <lineage>
        <taxon>Eukaryota</taxon>
        <taxon>Metazoa</taxon>
        <taxon>Ecdysozoa</taxon>
        <taxon>Arthropoda</taxon>
        <taxon>Hexapoda</taxon>
        <taxon>Insecta</taxon>
        <taxon>Pterygota</taxon>
        <taxon>Neoptera</taxon>
        <taxon>Endopterygota</taxon>
        <taxon>Diptera</taxon>
        <taxon>Brachycera</taxon>
        <taxon>Muscomorpha</taxon>
        <taxon>Hippoboscoidea</taxon>
        <taxon>Glossinidae</taxon>
        <taxon>Glossina</taxon>
    </lineage>
</organism>
<evidence type="ECO:0000313" key="3">
    <source>
        <dbReference type="Proteomes" id="UP000078200"/>
    </source>
</evidence>
<dbReference type="EnsemblMetazoa" id="GAUT011351-RA">
    <property type="protein sequence ID" value="GAUT011351-PA"/>
    <property type="gene ID" value="GAUT011351"/>
</dbReference>
<dbReference type="AlphaFoldDB" id="A0A1A9UPP6"/>
<sequence length="138" mass="15449">MLWRSGTDLIFFPHVMRTLVKISQIISHPHGNVIVAVVAAMLNLYIAFTAFEAKAFTAMKAKEKAFLQNINNCVRSNAFPAFLPVFKPILNAYMTHVISGHSVNERNRSQQASAMSLTDMITYSIFCRFVVSSDTKSC</sequence>
<accession>A0A1A9UPP6</accession>
<protein>
    <submittedName>
        <fullName evidence="2">Uncharacterized protein</fullName>
    </submittedName>
</protein>